<reference evidence="1" key="1">
    <citation type="submission" date="2023-06" db="EMBL/GenBank/DDBJ databases">
        <title>Conoideocrella luteorostrata (Hypocreales: Clavicipitaceae), a potential biocontrol fungus for elongate hemlock scale in United States Christmas tree production areas.</title>
        <authorList>
            <person name="Barrett H."/>
            <person name="Lovett B."/>
            <person name="Macias A.M."/>
            <person name="Stajich J.E."/>
            <person name="Kasson M.T."/>
        </authorList>
    </citation>
    <scope>NUCLEOTIDE SEQUENCE</scope>
    <source>
        <strain evidence="1">ARSEF 14590</strain>
    </source>
</reference>
<dbReference type="EMBL" id="JASWJB010000027">
    <property type="protein sequence ID" value="KAK2609101.1"/>
    <property type="molecule type" value="Genomic_DNA"/>
</dbReference>
<organism evidence="1 2">
    <name type="scientific">Conoideocrella luteorostrata</name>
    <dbReference type="NCBI Taxonomy" id="1105319"/>
    <lineage>
        <taxon>Eukaryota</taxon>
        <taxon>Fungi</taxon>
        <taxon>Dikarya</taxon>
        <taxon>Ascomycota</taxon>
        <taxon>Pezizomycotina</taxon>
        <taxon>Sordariomycetes</taxon>
        <taxon>Hypocreomycetidae</taxon>
        <taxon>Hypocreales</taxon>
        <taxon>Clavicipitaceae</taxon>
        <taxon>Conoideocrella</taxon>
    </lineage>
</organism>
<evidence type="ECO:0000313" key="1">
    <source>
        <dbReference type="EMBL" id="KAK2609101.1"/>
    </source>
</evidence>
<accession>A0AAJ0CVA5</accession>
<sequence>MSSGILSSEPQSANSGCIIISAFIAAGKSYLAKHATDLNYNVIDLDSSLVPKEERLRPNGFKESYTALVEKSIAPNTIILLSTHEEIRSALVEQGRNYALVYPNKDSKDEWIERLHCRKSPESLINNVQANWLSMLDECENQGGCVHFTVKEGTYLSDMIGDIIRYTVAIDG</sequence>
<proteinExistence type="predicted"/>
<keyword evidence="2" id="KW-1185">Reference proteome</keyword>
<comment type="caution">
    <text evidence="1">The sequence shown here is derived from an EMBL/GenBank/DDBJ whole genome shotgun (WGS) entry which is preliminary data.</text>
</comment>
<evidence type="ECO:0000313" key="2">
    <source>
        <dbReference type="Proteomes" id="UP001251528"/>
    </source>
</evidence>
<name>A0AAJ0CVA5_9HYPO</name>
<protein>
    <submittedName>
        <fullName evidence="1">Uncharacterized protein</fullName>
    </submittedName>
</protein>
<dbReference type="AlphaFoldDB" id="A0AAJ0CVA5"/>
<dbReference type="Proteomes" id="UP001251528">
    <property type="component" value="Unassembled WGS sequence"/>
</dbReference>
<gene>
    <name evidence="1" type="ORF">QQS21_002328</name>
</gene>